<protein>
    <submittedName>
        <fullName evidence="2">Uncharacterized protein</fullName>
    </submittedName>
</protein>
<feature type="region of interest" description="Disordered" evidence="1">
    <location>
        <begin position="1"/>
        <end position="29"/>
    </location>
</feature>
<proteinExistence type="predicted"/>
<dbReference type="Proteomes" id="UP000319411">
    <property type="component" value="Chromosome"/>
</dbReference>
<dbReference type="EMBL" id="CP032702">
    <property type="protein sequence ID" value="QDY42321.1"/>
    <property type="molecule type" value="Genomic_DNA"/>
</dbReference>
<gene>
    <name evidence="2" type="ORF">D8B20_10650</name>
</gene>
<keyword evidence="3" id="KW-1185">Reference proteome</keyword>
<reference evidence="2 3" key="1">
    <citation type="submission" date="2018-10" db="EMBL/GenBank/DDBJ databases">
        <title>Genome Sequencing of Pantoea dispersa DSM 32899.</title>
        <authorList>
            <person name="Nawrath M."/>
            <person name="Ottenheim C."/>
            <person name="Wilm A."/>
            <person name="Zimmermann W."/>
            <person name="Wu J.C."/>
        </authorList>
    </citation>
    <scope>NUCLEOTIDE SEQUENCE [LARGE SCALE GENOMIC DNA]</scope>
    <source>
        <strain evidence="2 3">DSM 32899</strain>
    </source>
</reference>
<organism evidence="2 3">
    <name type="scientific">Candidatus Pantoea soli</name>
    <dbReference type="NCBI Taxonomy" id="3098669"/>
    <lineage>
        <taxon>Bacteria</taxon>
        <taxon>Pseudomonadati</taxon>
        <taxon>Pseudomonadota</taxon>
        <taxon>Gammaproteobacteria</taxon>
        <taxon>Enterobacterales</taxon>
        <taxon>Erwiniaceae</taxon>
        <taxon>Pantoea</taxon>
    </lineage>
</organism>
<evidence type="ECO:0000313" key="3">
    <source>
        <dbReference type="Proteomes" id="UP000319411"/>
    </source>
</evidence>
<accession>A0A518XDN6</accession>
<dbReference type="AlphaFoldDB" id="A0A518XDN6"/>
<name>A0A518XDN6_9GAMM</name>
<evidence type="ECO:0000256" key="1">
    <source>
        <dbReference type="SAM" id="MobiDB-lite"/>
    </source>
</evidence>
<dbReference type="KEGG" id="pdis:D8B20_10650"/>
<sequence>MEKGKYNQYPSHHPEDVNGFNSKKKMSCS</sequence>
<evidence type="ECO:0000313" key="2">
    <source>
        <dbReference type="EMBL" id="QDY42321.1"/>
    </source>
</evidence>